<dbReference type="Proteomes" id="UP001234297">
    <property type="component" value="Chromosome 10"/>
</dbReference>
<keyword evidence="2" id="KW-1185">Reference proteome</keyword>
<name>A0ACC2KQH2_PERAE</name>
<evidence type="ECO:0000313" key="1">
    <source>
        <dbReference type="EMBL" id="KAJ8623218.1"/>
    </source>
</evidence>
<evidence type="ECO:0000313" key="2">
    <source>
        <dbReference type="Proteomes" id="UP001234297"/>
    </source>
</evidence>
<gene>
    <name evidence="1" type="ORF">MRB53_031747</name>
</gene>
<comment type="caution">
    <text evidence="1">The sequence shown here is derived from an EMBL/GenBank/DDBJ whole genome shotgun (WGS) entry which is preliminary data.</text>
</comment>
<accession>A0ACC2KQH2</accession>
<dbReference type="EMBL" id="CM056818">
    <property type="protein sequence ID" value="KAJ8623218.1"/>
    <property type="molecule type" value="Genomic_DNA"/>
</dbReference>
<protein>
    <submittedName>
        <fullName evidence="1">Uncharacterized protein</fullName>
    </submittedName>
</protein>
<proteinExistence type="predicted"/>
<sequence length="192" mass="21792">MAANRNGDDVTEMNRIYLVGFFPNDLSQITSSWRLDIWSLVIRLCWFLLHQVFNTVHVMTAVVVDSEEALQTLRIIKLLQWLSAIGVKHVSLYDMEGVLKKNKETILKSLSNSRLWEESHEKATFLNGGKMTLEFLSVSDGREGIAKAASYLCSKYMKAKTLSGNQNERVFTESDVDIALQAVVEGRNPIFF</sequence>
<reference evidence="1 2" key="1">
    <citation type="journal article" date="2022" name="Hortic Res">
        <title>A haplotype resolved chromosomal level avocado genome allows analysis of novel avocado genes.</title>
        <authorList>
            <person name="Nath O."/>
            <person name="Fletcher S.J."/>
            <person name="Hayward A."/>
            <person name="Shaw L.M."/>
            <person name="Masouleh A.K."/>
            <person name="Furtado A."/>
            <person name="Henry R.J."/>
            <person name="Mitter N."/>
        </authorList>
    </citation>
    <scope>NUCLEOTIDE SEQUENCE [LARGE SCALE GENOMIC DNA]</scope>
    <source>
        <strain evidence="2">cv. Hass</strain>
    </source>
</reference>
<organism evidence="1 2">
    <name type="scientific">Persea americana</name>
    <name type="common">Avocado</name>
    <dbReference type="NCBI Taxonomy" id="3435"/>
    <lineage>
        <taxon>Eukaryota</taxon>
        <taxon>Viridiplantae</taxon>
        <taxon>Streptophyta</taxon>
        <taxon>Embryophyta</taxon>
        <taxon>Tracheophyta</taxon>
        <taxon>Spermatophyta</taxon>
        <taxon>Magnoliopsida</taxon>
        <taxon>Magnoliidae</taxon>
        <taxon>Laurales</taxon>
        <taxon>Lauraceae</taxon>
        <taxon>Persea</taxon>
    </lineage>
</organism>